<organism evidence="3 4">
    <name type="scientific">Colocasia esculenta</name>
    <name type="common">Wild taro</name>
    <name type="synonym">Arum esculentum</name>
    <dbReference type="NCBI Taxonomy" id="4460"/>
    <lineage>
        <taxon>Eukaryota</taxon>
        <taxon>Viridiplantae</taxon>
        <taxon>Streptophyta</taxon>
        <taxon>Embryophyta</taxon>
        <taxon>Tracheophyta</taxon>
        <taxon>Spermatophyta</taxon>
        <taxon>Magnoliopsida</taxon>
        <taxon>Liliopsida</taxon>
        <taxon>Araceae</taxon>
        <taxon>Aroideae</taxon>
        <taxon>Colocasieae</taxon>
        <taxon>Colocasia</taxon>
    </lineage>
</organism>
<feature type="compositionally biased region" description="Basic and acidic residues" evidence="1">
    <location>
        <begin position="1"/>
        <end position="79"/>
    </location>
</feature>
<dbReference type="AlphaFoldDB" id="A0A843XI96"/>
<feature type="non-terminal residue" evidence="3">
    <location>
        <position position="1"/>
    </location>
</feature>
<reference evidence="3" key="1">
    <citation type="submission" date="2017-07" db="EMBL/GenBank/DDBJ databases">
        <title>Taro Niue Genome Assembly and Annotation.</title>
        <authorList>
            <person name="Atibalentja N."/>
            <person name="Keating K."/>
            <person name="Fields C.J."/>
        </authorList>
    </citation>
    <scope>NUCLEOTIDE SEQUENCE</scope>
    <source>
        <strain evidence="3">Niue_2</strain>
        <tissue evidence="3">Leaf</tissue>
    </source>
</reference>
<feature type="non-terminal residue" evidence="3">
    <location>
        <position position="206"/>
    </location>
</feature>
<sequence>SEEAEKKKRKEEEQKRKEVEEEQKKKREEEEEEKRKEAEEAEKKKREKEEQKRKEAEKKRKEEEEEKRKEEDEQERKTEEEETSYFPIIIVQTSFSWDEKKATTRDICKDYQYYKAPKVNVCTSEPIFVGSQVSTDTLPTSKKEGRRDYVAREVLGVDEKSWLERFLNECIITQYVLQYMYFLFTVWSFSVTRKNGFRDLNRDRYF</sequence>
<dbReference type="EMBL" id="NMUH01008526">
    <property type="protein sequence ID" value="MQM18910.1"/>
    <property type="molecule type" value="Genomic_DNA"/>
</dbReference>
<comment type="caution">
    <text evidence="3">The sequence shown here is derived from an EMBL/GenBank/DDBJ whole genome shotgun (WGS) entry which is preliminary data.</text>
</comment>
<evidence type="ECO:0000256" key="1">
    <source>
        <dbReference type="SAM" id="MobiDB-lite"/>
    </source>
</evidence>
<name>A0A843XI96_COLES</name>
<proteinExistence type="predicted"/>
<evidence type="ECO:0000256" key="2">
    <source>
        <dbReference type="SAM" id="Phobius"/>
    </source>
</evidence>
<feature type="transmembrane region" description="Helical" evidence="2">
    <location>
        <begin position="175"/>
        <end position="192"/>
    </location>
</feature>
<keyword evidence="4" id="KW-1185">Reference proteome</keyword>
<keyword evidence="2" id="KW-0812">Transmembrane</keyword>
<dbReference type="Proteomes" id="UP000652761">
    <property type="component" value="Unassembled WGS sequence"/>
</dbReference>
<evidence type="ECO:0000313" key="3">
    <source>
        <dbReference type="EMBL" id="MQM18910.1"/>
    </source>
</evidence>
<keyword evidence="2" id="KW-1133">Transmembrane helix</keyword>
<evidence type="ECO:0000313" key="4">
    <source>
        <dbReference type="Proteomes" id="UP000652761"/>
    </source>
</evidence>
<accession>A0A843XI96</accession>
<feature type="region of interest" description="Disordered" evidence="1">
    <location>
        <begin position="1"/>
        <end position="82"/>
    </location>
</feature>
<protein>
    <submittedName>
        <fullName evidence="3">Uncharacterized protein</fullName>
    </submittedName>
</protein>
<keyword evidence="2" id="KW-0472">Membrane</keyword>
<gene>
    <name evidence="3" type="ORF">Taro_051911</name>
</gene>